<proteinExistence type="predicted"/>
<keyword evidence="3" id="KW-1185">Reference proteome</keyword>
<dbReference type="AlphaFoldDB" id="A0A5R9PH94"/>
<accession>A0A5R9PH94</accession>
<dbReference type="EMBL" id="SROY01000001">
    <property type="protein sequence ID" value="TLX22865.1"/>
    <property type="molecule type" value="Genomic_DNA"/>
</dbReference>
<gene>
    <name evidence="2" type="ORF">E5S66_02230</name>
</gene>
<feature type="region of interest" description="Disordered" evidence="1">
    <location>
        <begin position="91"/>
        <end position="123"/>
    </location>
</feature>
<evidence type="ECO:0000313" key="3">
    <source>
        <dbReference type="Proteomes" id="UP000308508"/>
    </source>
</evidence>
<dbReference type="STRING" id="1123377.GCA_000423885_02455"/>
<sequence>MGFDALLTKVKQAEETLEAREREAVGRWRHLAASWRAAWTPGRIVIVGLAAGFVAGRAKPAQLASSGNGVVALLRTLAPLLAGLQAGVQTAQAAQEEVQEGPPAPAPAPAPAPVVPPSYGAIP</sequence>
<evidence type="ECO:0000313" key="2">
    <source>
        <dbReference type="EMBL" id="TLX22865.1"/>
    </source>
</evidence>
<comment type="caution">
    <text evidence="2">The sequence shown here is derived from an EMBL/GenBank/DDBJ whole genome shotgun (WGS) entry which is preliminary data.</text>
</comment>
<dbReference type="RefSeq" id="WP_138347124.1">
    <property type="nucleotide sequence ID" value="NZ_SROY01000001.1"/>
</dbReference>
<feature type="compositionally biased region" description="Pro residues" evidence="1">
    <location>
        <begin position="102"/>
        <end position="116"/>
    </location>
</feature>
<evidence type="ECO:0000256" key="1">
    <source>
        <dbReference type="SAM" id="MobiDB-lite"/>
    </source>
</evidence>
<name>A0A5R9PH94_9GAMM</name>
<dbReference type="Proteomes" id="UP000308508">
    <property type="component" value="Unassembled WGS sequence"/>
</dbReference>
<organism evidence="2 3">
    <name type="scientific">Thermomonas fusca</name>
    <dbReference type="NCBI Taxonomy" id="215690"/>
    <lineage>
        <taxon>Bacteria</taxon>
        <taxon>Pseudomonadati</taxon>
        <taxon>Pseudomonadota</taxon>
        <taxon>Gammaproteobacteria</taxon>
        <taxon>Lysobacterales</taxon>
        <taxon>Lysobacteraceae</taxon>
        <taxon>Thermomonas</taxon>
    </lineage>
</organism>
<evidence type="ECO:0008006" key="4">
    <source>
        <dbReference type="Google" id="ProtNLM"/>
    </source>
</evidence>
<reference evidence="2 3" key="1">
    <citation type="submission" date="2019-04" db="EMBL/GenBank/DDBJ databases">
        <authorList>
            <person name="Grouzdev D.S."/>
            <person name="Nazina T.N."/>
        </authorList>
    </citation>
    <scope>NUCLEOTIDE SEQUENCE [LARGE SCALE GENOMIC DNA]</scope>
    <source>
        <strain evidence="2 3">SHC 3-19</strain>
    </source>
</reference>
<protein>
    <recommendedName>
        <fullName evidence="4">Protein sip-5</fullName>
    </recommendedName>
</protein>